<dbReference type="SUPFAM" id="SSF143120">
    <property type="entry name" value="YefM-like"/>
    <property type="match status" value="1"/>
</dbReference>
<organism evidence="3 4">
    <name type="scientific">Janthinobacterium svalbardensis</name>
    <dbReference type="NCBI Taxonomy" id="368607"/>
    <lineage>
        <taxon>Bacteria</taxon>
        <taxon>Pseudomonadati</taxon>
        <taxon>Pseudomonadota</taxon>
        <taxon>Betaproteobacteria</taxon>
        <taxon>Burkholderiales</taxon>
        <taxon>Oxalobacteraceae</taxon>
        <taxon>Janthinobacterium</taxon>
    </lineage>
</organism>
<gene>
    <name evidence="3" type="ORF">CNX70_16530</name>
</gene>
<evidence type="ECO:0000256" key="1">
    <source>
        <dbReference type="ARBA" id="ARBA00009981"/>
    </source>
</evidence>
<comment type="function">
    <text evidence="2">Antitoxin component of a type II toxin-antitoxin (TA) system.</text>
</comment>
<dbReference type="Pfam" id="PF02604">
    <property type="entry name" value="PhdYeFM_antitox"/>
    <property type="match status" value="1"/>
</dbReference>
<dbReference type="InterPro" id="IPR036165">
    <property type="entry name" value="YefM-like_sf"/>
</dbReference>
<dbReference type="KEGG" id="jsv:CNX70_16530"/>
<dbReference type="EMBL" id="CP023422">
    <property type="protein sequence ID" value="ATD61593.1"/>
    <property type="molecule type" value="Genomic_DNA"/>
</dbReference>
<dbReference type="AlphaFoldDB" id="A0A290WXK8"/>
<protein>
    <recommendedName>
        <fullName evidence="2">Antitoxin</fullName>
    </recommendedName>
</protein>
<dbReference type="Proteomes" id="UP000218437">
    <property type="component" value="Chromosome"/>
</dbReference>
<comment type="similarity">
    <text evidence="1 2">Belongs to the phD/YefM antitoxin family.</text>
</comment>
<dbReference type="RefSeq" id="WP_096235600.1">
    <property type="nucleotide sequence ID" value="NZ_CP023422.1"/>
</dbReference>
<dbReference type="NCBIfam" id="TIGR01552">
    <property type="entry name" value="phd_fam"/>
    <property type="match status" value="1"/>
</dbReference>
<reference evidence="3 4" key="1">
    <citation type="submission" date="2017-09" db="EMBL/GenBank/DDBJ databases">
        <title>Complete genome sequence of Janthinobacterium svalbardensis PAMC 27463.</title>
        <authorList>
            <person name="Cho Y.-J."/>
            <person name="Cho A."/>
            <person name="Kim O.-S."/>
            <person name="Lee J.-I."/>
        </authorList>
    </citation>
    <scope>NUCLEOTIDE SEQUENCE [LARGE SCALE GENOMIC DNA]</scope>
    <source>
        <strain evidence="3 4">PAMC 27463</strain>
    </source>
</reference>
<proteinExistence type="inferred from homology"/>
<keyword evidence="4" id="KW-1185">Reference proteome</keyword>
<evidence type="ECO:0000313" key="4">
    <source>
        <dbReference type="Proteomes" id="UP000218437"/>
    </source>
</evidence>
<name>A0A290WXK8_9BURK</name>
<dbReference type="InterPro" id="IPR006442">
    <property type="entry name" value="Antitoxin_Phd/YefM"/>
</dbReference>
<sequence>MNLKERIKPISYLKANTTEIVNSFDAGQDEPIIITQNGEAKMVVLSMHAYQEGKRQAQQMQEQHAFMKLIAMGNQDIARGDVVSEEDFLASLDQA</sequence>
<evidence type="ECO:0000256" key="2">
    <source>
        <dbReference type="RuleBase" id="RU362080"/>
    </source>
</evidence>
<accession>A0A290WXK8</accession>
<evidence type="ECO:0000313" key="3">
    <source>
        <dbReference type="EMBL" id="ATD61593.1"/>
    </source>
</evidence>